<dbReference type="Ensembl" id="ENSDCDT00010033731.1">
    <property type="protein sequence ID" value="ENSDCDP00010027253.1"/>
    <property type="gene ID" value="ENSDCDG00010017270.1"/>
</dbReference>
<evidence type="ECO:0000313" key="2">
    <source>
        <dbReference type="Ensembl" id="ENSDCDP00010027253.1"/>
    </source>
</evidence>
<protein>
    <recommendedName>
        <fullName evidence="1">Reverse transcriptase domain-containing protein</fullName>
    </recommendedName>
</protein>
<proteinExistence type="predicted"/>
<dbReference type="PANTHER" id="PTHR31635">
    <property type="entry name" value="REVERSE TRANSCRIPTASE DOMAIN-CONTAINING PROTEIN-RELATED"/>
    <property type="match status" value="1"/>
</dbReference>
<evidence type="ECO:0000313" key="3">
    <source>
        <dbReference type="Proteomes" id="UP000694580"/>
    </source>
</evidence>
<reference evidence="2" key="2">
    <citation type="submission" date="2025-08" db="UniProtKB">
        <authorList>
            <consortium name="Ensembl"/>
        </authorList>
    </citation>
    <scope>IDENTIFICATION</scope>
</reference>
<dbReference type="InterPro" id="IPR000477">
    <property type="entry name" value="RT_dom"/>
</dbReference>
<dbReference type="SUPFAM" id="SSF56672">
    <property type="entry name" value="DNA/RNA polymerases"/>
    <property type="match status" value="1"/>
</dbReference>
<dbReference type="GeneTree" id="ENSGT00940000163630"/>
<dbReference type="PANTHER" id="PTHR31635:SF196">
    <property type="entry name" value="REVERSE TRANSCRIPTASE DOMAIN-CONTAINING PROTEIN-RELATED"/>
    <property type="match status" value="1"/>
</dbReference>
<dbReference type="Pfam" id="PF00078">
    <property type="entry name" value="RVT_1"/>
    <property type="match status" value="1"/>
</dbReference>
<reference evidence="2" key="3">
    <citation type="submission" date="2025-09" db="UniProtKB">
        <authorList>
            <consortium name="Ensembl"/>
        </authorList>
    </citation>
    <scope>IDENTIFICATION</scope>
</reference>
<name>A0AAY4C2F1_9TELE</name>
<reference evidence="2 3" key="1">
    <citation type="submission" date="2020-06" db="EMBL/GenBank/DDBJ databases">
        <authorList>
            <consortium name="Wellcome Sanger Institute Data Sharing"/>
        </authorList>
    </citation>
    <scope>NUCLEOTIDE SEQUENCE [LARGE SCALE GENOMIC DNA]</scope>
</reference>
<dbReference type="InterPro" id="IPR043502">
    <property type="entry name" value="DNA/RNA_pol_sf"/>
</dbReference>
<feature type="domain" description="Reverse transcriptase" evidence="1">
    <location>
        <begin position="1"/>
        <end position="123"/>
    </location>
</feature>
<accession>A0AAY4C2F1</accession>
<evidence type="ECO:0000259" key="1">
    <source>
        <dbReference type="PROSITE" id="PS50878"/>
    </source>
</evidence>
<dbReference type="AlphaFoldDB" id="A0AAY4C2F1"/>
<dbReference type="Proteomes" id="UP000694580">
    <property type="component" value="Chromosome 14"/>
</dbReference>
<sequence length="123" mass="13908">YIYYNIQQTLQKNKIAAMIISIDAEKAFDSTIIKTIQALYDKPNARIKVNGSLSKSITLERGTRQGCACSPLLFALYLEPLTQYIRQNKEIIGINIQDKEHKLACYADDILIFLGQPTNSLPK</sequence>
<dbReference type="PROSITE" id="PS50878">
    <property type="entry name" value="RT_POL"/>
    <property type="match status" value="1"/>
</dbReference>
<organism evidence="2 3">
    <name type="scientific">Denticeps clupeoides</name>
    <name type="common">denticle herring</name>
    <dbReference type="NCBI Taxonomy" id="299321"/>
    <lineage>
        <taxon>Eukaryota</taxon>
        <taxon>Metazoa</taxon>
        <taxon>Chordata</taxon>
        <taxon>Craniata</taxon>
        <taxon>Vertebrata</taxon>
        <taxon>Euteleostomi</taxon>
        <taxon>Actinopterygii</taxon>
        <taxon>Neopterygii</taxon>
        <taxon>Teleostei</taxon>
        <taxon>Clupei</taxon>
        <taxon>Clupeiformes</taxon>
        <taxon>Denticipitoidei</taxon>
        <taxon>Denticipitidae</taxon>
        <taxon>Denticeps</taxon>
    </lineage>
</organism>
<keyword evidence="3" id="KW-1185">Reference proteome</keyword>